<feature type="region of interest" description="Disordered" evidence="2">
    <location>
        <begin position="459"/>
        <end position="483"/>
    </location>
</feature>
<feature type="region of interest" description="Disordered" evidence="2">
    <location>
        <begin position="406"/>
        <end position="438"/>
    </location>
</feature>
<sequence length="483" mass="55059">MSFPTASPRLQTEFLHFLEQRLSSIESQLNASEKERDGLRSTLMQTKKRLEASNKELEELRRSAADMRDHDNALKQVSAASFASERTRREETVSESSRFVSRGKWMNLLTWQERLLSEARAKLETVSGELAQSNADLQRRLVDSAHLQDKLAKAENARVVALAARDAATVTEKRLRQQLTKSTASLNYANKKNNLSVKAKTSDEHRDDVGTHKFKQFKAKLSELPEPAERIDYPSLVPMQATRRILENWLAELRREGVLKQELDLIGGEDLMWFPNSHHAMQVVQMHEYDPFDCICNWSKRCPEKGSSERPYEVFRAEENQISYVGTYRVVEDLREIRLGDIMWKMFPGKTESAVAATLAQQTACDALQTDAVVKTLPELYSKGIMQVEVIGYQCVGFNRRLDEELHKKAPPPAETSPECKSDMSNQTMSDDLSPDSRRRREIRARWAMHAADSEEIFSDDELGVGGPLPRKRVKISIDTDSD</sequence>
<gene>
    <name evidence="3" type="ORF">EVJ58_g3127</name>
</gene>
<evidence type="ECO:0000313" key="3">
    <source>
        <dbReference type="EMBL" id="TFY63657.1"/>
    </source>
</evidence>
<evidence type="ECO:0000313" key="4">
    <source>
        <dbReference type="Proteomes" id="UP000298390"/>
    </source>
</evidence>
<evidence type="ECO:0000256" key="2">
    <source>
        <dbReference type="SAM" id="MobiDB-lite"/>
    </source>
</evidence>
<proteinExistence type="predicted"/>
<accession>A0A4Y9YPQ1</accession>
<comment type="caution">
    <text evidence="3">The sequence shown here is derived from an EMBL/GenBank/DDBJ whole genome shotgun (WGS) entry which is preliminary data.</text>
</comment>
<dbReference type="AlphaFoldDB" id="A0A4Y9YPQ1"/>
<feature type="coiled-coil region" evidence="1">
    <location>
        <begin position="15"/>
        <end position="70"/>
    </location>
</feature>
<keyword evidence="1" id="KW-0175">Coiled coil</keyword>
<organism evidence="3 4">
    <name type="scientific">Rhodofomes roseus</name>
    <dbReference type="NCBI Taxonomy" id="34475"/>
    <lineage>
        <taxon>Eukaryota</taxon>
        <taxon>Fungi</taxon>
        <taxon>Dikarya</taxon>
        <taxon>Basidiomycota</taxon>
        <taxon>Agaricomycotina</taxon>
        <taxon>Agaricomycetes</taxon>
        <taxon>Polyporales</taxon>
        <taxon>Rhodofomes</taxon>
    </lineage>
</organism>
<dbReference type="EMBL" id="SEKV01000123">
    <property type="protein sequence ID" value="TFY63657.1"/>
    <property type="molecule type" value="Genomic_DNA"/>
</dbReference>
<protein>
    <submittedName>
        <fullName evidence="3">Uncharacterized protein</fullName>
    </submittedName>
</protein>
<evidence type="ECO:0000256" key="1">
    <source>
        <dbReference type="SAM" id="Coils"/>
    </source>
</evidence>
<name>A0A4Y9YPQ1_9APHY</name>
<reference evidence="3 4" key="1">
    <citation type="submission" date="2019-01" db="EMBL/GenBank/DDBJ databases">
        <title>Genome sequencing of the rare red list fungi Fomitopsis rosea.</title>
        <authorList>
            <person name="Buettner E."/>
            <person name="Kellner H."/>
        </authorList>
    </citation>
    <scope>NUCLEOTIDE SEQUENCE [LARGE SCALE GENOMIC DNA]</scope>
    <source>
        <strain evidence="3 4">DSM 105464</strain>
    </source>
</reference>
<dbReference type="Proteomes" id="UP000298390">
    <property type="component" value="Unassembled WGS sequence"/>
</dbReference>